<sequence>MGSPSPCACDPMAVPAAGGTMAFLLCLRTAKNVPHPVLDGGRKTLVF</sequence>
<dbReference type="AlphaFoldDB" id="A0A0S2W7V7"/>
<protein>
    <submittedName>
        <fullName evidence="1">Uncharacterized protein</fullName>
    </submittedName>
</protein>
<accession>A0A0S2W7V7</accession>
<evidence type="ECO:0000313" key="2">
    <source>
        <dbReference type="Proteomes" id="UP000064844"/>
    </source>
</evidence>
<dbReference type="Proteomes" id="UP000064844">
    <property type="component" value="Chromosome"/>
</dbReference>
<organism evidence="1 2">
    <name type="scientific">Intestinimonas butyriciproducens</name>
    <dbReference type="NCBI Taxonomy" id="1297617"/>
    <lineage>
        <taxon>Bacteria</taxon>
        <taxon>Bacillati</taxon>
        <taxon>Bacillota</taxon>
        <taxon>Clostridia</taxon>
        <taxon>Eubacteriales</taxon>
        <taxon>Intestinimonas</taxon>
    </lineage>
</organism>
<proteinExistence type="predicted"/>
<name>A0A0S2W7V7_9FIRM</name>
<dbReference type="EMBL" id="CP011307">
    <property type="protein sequence ID" value="ALP95403.1"/>
    <property type="molecule type" value="Genomic_DNA"/>
</dbReference>
<reference evidence="1 2" key="1">
    <citation type="journal article" date="2015" name="Nat. Commun.">
        <title>Production of butyrate from lysine and the Amadori product fructoselysine by a human gut commensal.</title>
        <authorList>
            <person name="Bui T.P."/>
            <person name="Ritari J."/>
            <person name="Boeren S."/>
            <person name="de Waard P."/>
            <person name="Plugge C.M."/>
            <person name="de Vos W.M."/>
        </authorList>
    </citation>
    <scope>NUCLEOTIDE SEQUENCE [LARGE SCALE GENOMIC DNA]</scope>
    <source>
        <strain evidence="1 2">AF211</strain>
    </source>
</reference>
<evidence type="ECO:0000313" key="1">
    <source>
        <dbReference type="EMBL" id="ALP95403.1"/>
    </source>
</evidence>
<keyword evidence="2" id="KW-1185">Reference proteome</keyword>
<reference evidence="2" key="2">
    <citation type="submission" date="2015-04" db="EMBL/GenBank/DDBJ databases">
        <title>A butyrogenic pathway from the amino acid lysine in a human gut commensal.</title>
        <authorList>
            <person name="de Vos W.M."/>
            <person name="Bui N.T.P."/>
            <person name="Plugge C.M."/>
            <person name="Ritari J."/>
        </authorList>
    </citation>
    <scope>NUCLEOTIDE SEQUENCE [LARGE SCALE GENOMIC DNA]</scope>
    <source>
        <strain evidence="2">AF211</strain>
    </source>
</reference>
<gene>
    <name evidence="1" type="ORF">IB211_03012</name>
</gene>
<dbReference type="KEGG" id="ibu:IB211_03012"/>